<reference evidence="1" key="2">
    <citation type="submission" date="2020-11" db="EMBL/GenBank/DDBJ databases">
        <authorList>
            <person name="McCartney M.A."/>
            <person name="Auch B."/>
            <person name="Kono T."/>
            <person name="Mallez S."/>
            <person name="Becker A."/>
            <person name="Gohl D.M."/>
            <person name="Silverstein K.A.T."/>
            <person name="Koren S."/>
            <person name="Bechman K.B."/>
            <person name="Herman A."/>
            <person name="Abrahante J.E."/>
            <person name="Garbe J."/>
        </authorList>
    </citation>
    <scope>NUCLEOTIDE SEQUENCE</scope>
    <source>
        <strain evidence="1">Duluth1</strain>
        <tissue evidence="1">Whole animal</tissue>
    </source>
</reference>
<proteinExistence type="predicted"/>
<protein>
    <submittedName>
        <fullName evidence="1">Uncharacterized protein</fullName>
    </submittedName>
</protein>
<evidence type="ECO:0000313" key="1">
    <source>
        <dbReference type="EMBL" id="KAH3730908.1"/>
    </source>
</evidence>
<dbReference type="EMBL" id="JAIWYP010000012">
    <property type="protein sequence ID" value="KAH3730908.1"/>
    <property type="molecule type" value="Genomic_DNA"/>
</dbReference>
<name>A0A9D4CSK7_DREPO</name>
<accession>A0A9D4CSK7</accession>
<keyword evidence="2" id="KW-1185">Reference proteome</keyword>
<comment type="caution">
    <text evidence="1">The sequence shown here is derived from an EMBL/GenBank/DDBJ whole genome shotgun (WGS) entry which is preliminary data.</text>
</comment>
<dbReference type="AlphaFoldDB" id="A0A9D4CSK7"/>
<dbReference type="Proteomes" id="UP000828390">
    <property type="component" value="Unassembled WGS sequence"/>
</dbReference>
<sequence length="51" mass="5568">MAGCLEAYFLNQGWMVVYSARKQASMDCPNISCIPPGSQMKAGIWSLDLSP</sequence>
<reference evidence="1" key="1">
    <citation type="journal article" date="2019" name="bioRxiv">
        <title>The Genome of the Zebra Mussel, Dreissena polymorpha: A Resource for Invasive Species Research.</title>
        <authorList>
            <person name="McCartney M.A."/>
            <person name="Auch B."/>
            <person name="Kono T."/>
            <person name="Mallez S."/>
            <person name="Zhang Y."/>
            <person name="Obille A."/>
            <person name="Becker A."/>
            <person name="Abrahante J.E."/>
            <person name="Garbe J."/>
            <person name="Badalamenti J.P."/>
            <person name="Herman A."/>
            <person name="Mangelson H."/>
            <person name="Liachko I."/>
            <person name="Sullivan S."/>
            <person name="Sone E.D."/>
            <person name="Koren S."/>
            <person name="Silverstein K.A.T."/>
            <person name="Beckman K.B."/>
            <person name="Gohl D.M."/>
        </authorList>
    </citation>
    <scope>NUCLEOTIDE SEQUENCE</scope>
    <source>
        <strain evidence="1">Duluth1</strain>
        <tissue evidence="1">Whole animal</tissue>
    </source>
</reference>
<organism evidence="1 2">
    <name type="scientific">Dreissena polymorpha</name>
    <name type="common">Zebra mussel</name>
    <name type="synonym">Mytilus polymorpha</name>
    <dbReference type="NCBI Taxonomy" id="45954"/>
    <lineage>
        <taxon>Eukaryota</taxon>
        <taxon>Metazoa</taxon>
        <taxon>Spiralia</taxon>
        <taxon>Lophotrochozoa</taxon>
        <taxon>Mollusca</taxon>
        <taxon>Bivalvia</taxon>
        <taxon>Autobranchia</taxon>
        <taxon>Heteroconchia</taxon>
        <taxon>Euheterodonta</taxon>
        <taxon>Imparidentia</taxon>
        <taxon>Neoheterodontei</taxon>
        <taxon>Myida</taxon>
        <taxon>Dreissenoidea</taxon>
        <taxon>Dreissenidae</taxon>
        <taxon>Dreissena</taxon>
    </lineage>
</organism>
<evidence type="ECO:0000313" key="2">
    <source>
        <dbReference type="Proteomes" id="UP000828390"/>
    </source>
</evidence>
<gene>
    <name evidence="1" type="ORF">DPMN_056907</name>
</gene>